<comment type="caution">
    <text evidence="2">The sequence shown here is derived from an EMBL/GenBank/DDBJ whole genome shotgun (WGS) entry which is preliminary data.</text>
</comment>
<gene>
    <name evidence="2" type="ORF">RUM44_006970</name>
</gene>
<keyword evidence="3" id="KW-1185">Reference proteome</keyword>
<evidence type="ECO:0000313" key="2">
    <source>
        <dbReference type="EMBL" id="KAK6631940.1"/>
    </source>
</evidence>
<organism evidence="2 3">
    <name type="scientific">Polyplax serrata</name>
    <name type="common">Common mouse louse</name>
    <dbReference type="NCBI Taxonomy" id="468196"/>
    <lineage>
        <taxon>Eukaryota</taxon>
        <taxon>Metazoa</taxon>
        <taxon>Ecdysozoa</taxon>
        <taxon>Arthropoda</taxon>
        <taxon>Hexapoda</taxon>
        <taxon>Insecta</taxon>
        <taxon>Pterygota</taxon>
        <taxon>Neoptera</taxon>
        <taxon>Paraneoptera</taxon>
        <taxon>Psocodea</taxon>
        <taxon>Troctomorpha</taxon>
        <taxon>Phthiraptera</taxon>
        <taxon>Anoplura</taxon>
        <taxon>Polyplacidae</taxon>
        <taxon>Polyplax</taxon>
    </lineage>
</organism>
<evidence type="ECO:0000313" key="3">
    <source>
        <dbReference type="Proteomes" id="UP001359485"/>
    </source>
</evidence>
<feature type="region of interest" description="Disordered" evidence="1">
    <location>
        <begin position="50"/>
        <end position="102"/>
    </location>
</feature>
<dbReference type="EMBL" id="JAWJWF010000005">
    <property type="protein sequence ID" value="KAK6631940.1"/>
    <property type="molecule type" value="Genomic_DNA"/>
</dbReference>
<evidence type="ECO:0000256" key="1">
    <source>
        <dbReference type="SAM" id="MobiDB-lite"/>
    </source>
</evidence>
<reference evidence="2 3" key="1">
    <citation type="submission" date="2023-09" db="EMBL/GenBank/DDBJ databases">
        <title>Genomes of two closely related lineages of the louse Polyplax serrata with different host specificities.</title>
        <authorList>
            <person name="Martinu J."/>
            <person name="Tarabai H."/>
            <person name="Stefka J."/>
            <person name="Hypsa V."/>
        </authorList>
    </citation>
    <scope>NUCLEOTIDE SEQUENCE [LARGE SCALE GENOMIC DNA]</scope>
    <source>
        <strain evidence="2">98ZLc_SE</strain>
    </source>
</reference>
<accession>A0ABR1AZD6</accession>
<sequence>MILGAVQEATPALPTAAAAMLVVPSVKTRATDFSIAAIMSRSNRAAAAAAALSESRRTPCNNSNIRRPANPGTPLGEYPPSRNVNTPKMRLNSGNKESVMDS</sequence>
<dbReference type="Proteomes" id="UP001359485">
    <property type="component" value="Unassembled WGS sequence"/>
</dbReference>
<feature type="compositionally biased region" description="Polar residues" evidence="1">
    <location>
        <begin position="82"/>
        <end position="102"/>
    </location>
</feature>
<name>A0ABR1AZD6_POLSC</name>
<proteinExistence type="predicted"/>
<protein>
    <submittedName>
        <fullName evidence="2">Uncharacterized protein</fullName>
    </submittedName>
</protein>